<dbReference type="EC" id="5.3.1.13" evidence="10"/>
<feature type="domain" description="CBS" evidence="8">
    <location>
        <begin position="285"/>
        <end position="338"/>
    </location>
</feature>
<keyword evidence="2" id="KW-0677">Repeat</keyword>
<keyword evidence="3 7" id="KW-0129">CBS domain</keyword>
<keyword evidence="5" id="KW-0862">Zinc</keyword>
<comment type="similarity">
    <text evidence="1 4">Belongs to the SIS family. GutQ/KpsF subfamily.</text>
</comment>
<evidence type="ECO:0000259" key="9">
    <source>
        <dbReference type="PROSITE" id="PS51464"/>
    </source>
</evidence>
<dbReference type="RefSeq" id="WP_184473912.1">
    <property type="nucleotide sequence ID" value="NZ_JACHOV010000001.1"/>
</dbReference>
<dbReference type="PROSITE" id="PS51371">
    <property type="entry name" value="CBS"/>
    <property type="match status" value="1"/>
</dbReference>
<proteinExistence type="inferred from homology"/>
<dbReference type="GO" id="GO:0097367">
    <property type="term" value="F:carbohydrate derivative binding"/>
    <property type="evidence" value="ECO:0007669"/>
    <property type="project" value="InterPro"/>
</dbReference>
<dbReference type="InterPro" id="IPR035474">
    <property type="entry name" value="SIS_Kpsf"/>
</dbReference>
<name>A0A840HR55_9SPHN</name>
<dbReference type="Proteomes" id="UP000575068">
    <property type="component" value="Unassembled WGS sequence"/>
</dbReference>
<evidence type="ECO:0000256" key="3">
    <source>
        <dbReference type="ARBA" id="ARBA00023122"/>
    </source>
</evidence>
<dbReference type="SUPFAM" id="SSF53697">
    <property type="entry name" value="SIS domain"/>
    <property type="match status" value="1"/>
</dbReference>
<dbReference type="GO" id="GO:0046872">
    <property type="term" value="F:metal ion binding"/>
    <property type="evidence" value="ECO:0007669"/>
    <property type="project" value="UniProtKB-KW"/>
</dbReference>
<dbReference type="InterPro" id="IPR004800">
    <property type="entry name" value="KdsD/KpsF-type"/>
</dbReference>
<evidence type="ECO:0000256" key="5">
    <source>
        <dbReference type="PIRSR" id="PIRSR004692-2"/>
    </source>
</evidence>
<keyword evidence="5" id="KW-0479">Metal-binding</keyword>
<feature type="binding site" evidence="5">
    <location>
        <position position="95"/>
    </location>
    <ligand>
        <name>Zn(2+)</name>
        <dbReference type="ChEBI" id="CHEBI:29105"/>
    </ligand>
</feature>
<feature type="site" description="Catalytically relevant" evidence="6">
    <location>
        <position position="72"/>
    </location>
</feature>
<dbReference type="CDD" id="cd04604">
    <property type="entry name" value="CBS_pair_SIS_assoc"/>
    <property type="match status" value="1"/>
</dbReference>
<dbReference type="AlphaFoldDB" id="A0A840HR55"/>
<dbReference type="EMBL" id="JACHOV010000001">
    <property type="protein sequence ID" value="MBB4640078.1"/>
    <property type="molecule type" value="Genomic_DNA"/>
</dbReference>
<feature type="site" description="Catalytically relevant" evidence="6">
    <location>
        <position position="206"/>
    </location>
</feature>
<gene>
    <name evidence="10" type="ORF">HNQ99_000358</name>
</gene>
<organism evidence="10 11">
    <name type="scientific">Rhizorhapis suberifaciens</name>
    <name type="common">corky root of lettuce</name>
    <dbReference type="NCBI Taxonomy" id="13656"/>
    <lineage>
        <taxon>Bacteria</taxon>
        <taxon>Pseudomonadati</taxon>
        <taxon>Pseudomonadota</taxon>
        <taxon>Alphaproteobacteria</taxon>
        <taxon>Sphingomonadales</taxon>
        <taxon>Sphingomonadaceae</taxon>
        <taxon>Rhizorhapis</taxon>
    </lineage>
</organism>
<evidence type="ECO:0000313" key="10">
    <source>
        <dbReference type="EMBL" id="MBB4640078.1"/>
    </source>
</evidence>
<dbReference type="InterPro" id="IPR001347">
    <property type="entry name" value="SIS_dom"/>
</dbReference>
<dbReference type="GO" id="GO:1901135">
    <property type="term" value="P:carbohydrate derivative metabolic process"/>
    <property type="evidence" value="ECO:0007669"/>
    <property type="project" value="InterPro"/>
</dbReference>
<feature type="domain" description="SIS" evidence="9">
    <location>
        <begin position="54"/>
        <end position="197"/>
    </location>
</feature>
<feature type="site" description="Catalytically relevant" evidence="6">
    <location>
        <position position="165"/>
    </location>
</feature>
<evidence type="ECO:0000256" key="2">
    <source>
        <dbReference type="ARBA" id="ARBA00022737"/>
    </source>
</evidence>
<dbReference type="Pfam" id="PF01380">
    <property type="entry name" value="SIS"/>
    <property type="match status" value="1"/>
</dbReference>
<evidence type="ECO:0000259" key="8">
    <source>
        <dbReference type="PROSITE" id="PS51371"/>
    </source>
</evidence>
<dbReference type="Pfam" id="PF00571">
    <property type="entry name" value="CBS"/>
    <property type="match status" value="2"/>
</dbReference>
<dbReference type="SMART" id="SM00116">
    <property type="entry name" value="CBS"/>
    <property type="match status" value="2"/>
</dbReference>
<keyword evidence="11" id="KW-1185">Reference proteome</keyword>
<dbReference type="Gene3D" id="3.40.50.10490">
    <property type="entry name" value="Glucose-6-phosphate isomerase like protein, domain 1"/>
    <property type="match status" value="1"/>
</dbReference>
<dbReference type="InterPro" id="IPR050986">
    <property type="entry name" value="GutQ/KpsF_isomerases"/>
</dbReference>
<reference evidence="10 11" key="1">
    <citation type="submission" date="2020-08" db="EMBL/GenBank/DDBJ databases">
        <title>Genomic Encyclopedia of Type Strains, Phase IV (KMG-IV): sequencing the most valuable type-strain genomes for metagenomic binning, comparative biology and taxonomic classification.</title>
        <authorList>
            <person name="Goeker M."/>
        </authorList>
    </citation>
    <scope>NUCLEOTIDE SEQUENCE [LARGE SCALE GENOMIC DNA]</scope>
    <source>
        <strain evidence="10 11">DSM 7465</strain>
    </source>
</reference>
<dbReference type="InterPro" id="IPR046342">
    <property type="entry name" value="CBS_dom_sf"/>
</dbReference>
<evidence type="ECO:0000313" key="11">
    <source>
        <dbReference type="Proteomes" id="UP000575068"/>
    </source>
</evidence>
<comment type="caution">
    <text evidence="10">The sequence shown here is derived from an EMBL/GenBank/DDBJ whole genome shotgun (WGS) entry which is preliminary data.</text>
</comment>
<keyword evidence="10" id="KW-0413">Isomerase</keyword>
<evidence type="ECO:0000256" key="6">
    <source>
        <dbReference type="PIRSR" id="PIRSR004692-3"/>
    </source>
</evidence>
<feature type="site" description="Catalytically relevant" evidence="6">
    <location>
        <position position="124"/>
    </location>
</feature>
<dbReference type="PROSITE" id="PS51257">
    <property type="entry name" value="PROKAR_LIPOPROTEIN"/>
    <property type="match status" value="1"/>
</dbReference>
<dbReference type="NCBIfam" id="TIGR00393">
    <property type="entry name" value="kpsF"/>
    <property type="match status" value="1"/>
</dbReference>
<dbReference type="PANTHER" id="PTHR42745">
    <property type="match status" value="1"/>
</dbReference>
<protein>
    <submittedName>
        <fullName evidence="10">Arabinose-5-phosphate isomerase</fullName>
        <ecNumber evidence="10">5.3.1.13</ecNumber>
    </submittedName>
</protein>
<dbReference type="PIRSF" id="PIRSF004692">
    <property type="entry name" value="KdsD_KpsF"/>
    <property type="match status" value="1"/>
</dbReference>
<dbReference type="InterPro" id="IPR046348">
    <property type="entry name" value="SIS_dom_sf"/>
</dbReference>
<evidence type="ECO:0000256" key="7">
    <source>
        <dbReference type="PROSITE-ProRule" id="PRU00703"/>
    </source>
</evidence>
<dbReference type="InterPro" id="IPR000644">
    <property type="entry name" value="CBS_dom"/>
</dbReference>
<accession>A0A840HR55</accession>
<evidence type="ECO:0000256" key="4">
    <source>
        <dbReference type="PIRNR" id="PIRNR004692"/>
    </source>
</evidence>
<dbReference type="GO" id="GO:0005975">
    <property type="term" value="P:carbohydrate metabolic process"/>
    <property type="evidence" value="ECO:0007669"/>
    <property type="project" value="InterPro"/>
</dbReference>
<dbReference type="GO" id="GO:0019146">
    <property type="term" value="F:arabinose-5-phosphate isomerase activity"/>
    <property type="evidence" value="ECO:0007669"/>
    <property type="project" value="UniProtKB-EC"/>
</dbReference>
<dbReference type="CDD" id="cd05014">
    <property type="entry name" value="SIS_Kpsf"/>
    <property type="match status" value="1"/>
</dbReference>
<dbReference type="PROSITE" id="PS51464">
    <property type="entry name" value="SIS"/>
    <property type="match status" value="1"/>
</dbReference>
<evidence type="ECO:0000256" key="1">
    <source>
        <dbReference type="ARBA" id="ARBA00008165"/>
    </source>
</evidence>
<dbReference type="PANTHER" id="PTHR42745:SF1">
    <property type="entry name" value="ARABINOSE 5-PHOSPHATE ISOMERASE KDSD"/>
    <property type="match status" value="1"/>
</dbReference>
<sequence>MKIQLAAMPQIQLEEEGGLSGIGNLAAACRDAIIAEAAALFDFAERLGPDFLQALQLIHTSTGPLVVAGIGKSGHIAKKIASTFSSIGKPSVFVHAAEASHGDLGVIQTNSAVLILSNSGETSELSDLIHYCKVHDIDTVAITANAESTLARNSTATIAYGQVQEVCPNGLAPTTSTTLSLAIGDALAVGLVHLLGTAPEDFRRYHPGGKLGAKLLSVGDLMHVGDALPVVAPDTPMAEAVVVMSEKSLGILVSLQGDHIHGVVTDGDMRRNVNRLWHSKVSDIATPDPVFVRADCLAADALELMTVRGITACLVEDEVGRLIGLLHIHDCLRASVKQ</sequence>
<dbReference type="Gene3D" id="3.10.580.10">
    <property type="entry name" value="CBS-domain"/>
    <property type="match status" value="1"/>
</dbReference>